<keyword evidence="2" id="KW-1185">Reference proteome</keyword>
<dbReference type="Proteomes" id="UP000005753">
    <property type="component" value="Chromosome"/>
</dbReference>
<dbReference type="STRING" id="633697.EubceDRAFT1_2945"/>
<organism evidence="1 2">
    <name type="scientific">Eubacterium cellulosolvens (strain ATCC 43171 / JCM 9499 / 6)</name>
    <name type="common">Cillobacterium cellulosolvens</name>
    <dbReference type="NCBI Taxonomy" id="633697"/>
    <lineage>
        <taxon>Bacteria</taxon>
        <taxon>Bacillati</taxon>
        <taxon>Bacillota</taxon>
        <taxon>Clostridia</taxon>
        <taxon>Eubacteriales</taxon>
        <taxon>Eubacteriaceae</taxon>
        <taxon>Eubacterium</taxon>
    </lineage>
</organism>
<accession>I5AXV2</accession>
<name>I5AXV2_EUBC6</name>
<reference evidence="1 2" key="1">
    <citation type="submission" date="2010-08" db="EMBL/GenBank/DDBJ databases">
        <authorList>
            <consortium name="US DOE Joint Genome Institute (JGI-PGF)"/>
            <person name="Lucas S."/>
            <person name="Copeland A."/>
            <person name="Lapidus A."/>
            <person name="Cheng J.-F."/>
            <person name="Bruce D."/>
            <person name="Goodwin L."/>
            <person name="Pitluck S."/>
            <person name="Land M.L."/>
            <person name="Hauser L."/>
            <person name="Chang Y.-J."/>
            <person name="Anderson I.J."/>
            <person name="Johnson E."/>
            <person name="Mulhopadhyay B."/>
            <person name="Kyrpides N."/>
            <person name="Woyke T.J."/>
        </authorList>
    </citation>
    <scope>NUCLEOTIDE SEQUENCE [LARGE SCALE GENOMIC DNA]</scope>
    <source>
        <strain evidence="1 2">6</strain>
    </source>
</reference>
<gene>
    <name evidence="1" type="ORF">EubceDRAFT1_2945</name>
</gene>
<dbReference type="EMBL" id="CM001487">
    <property type="protein sequence ID" value="EIM58625.1"/>
    <property type="molecule type" value="Genomic_DNA"/>
</dbReference>
<sequence>MQENREPTDKSKKIKQIIILYCFEEEIKAGNYQNILFFSEQLLHGKRSHGSFRYAG</sequence>
<dbReference type="HOGENOM" id="CLU_3007498_0_0_9"/>
<protein>
    <submittedName>
        <fullName evidence="1">Uncharacterized protein</fullName>
    </submittedName>
</protein>
<evidence type="ECO:0000313" key="1">
    <source>
        <dbReference type="EMBL" id="EIM58625.1"/>
    </source>
</evidence>
<evidence type="ECO:0000313" key="2">
    <source>
        <dbReference type="Proteomes" id="UP000005753"/>
    </source>
</evidence>
<reference evidence="1 2" key="2">
    <citation type="submission" date="2012-02" db="EMBL/GenBank/DDBJ databases">
        <title>Improved High-Quality Draft sequence of Eubacterium cellulosolvens 6.</title>
        <authorList>
            <consortium name="US DOE Joint Genome Institute"/>
            <person name="Lucas S."/>
            <person name="Han J."/>
            <person name="Lapidus A."/>
            <person name="Cheng J.-F."/>
            <person name="Goodwin L."/>
            <person name="Pitluck S."/>
            <person name="Peters L."/>
            <person name="Mikhailova N."/>
            <person name="Gu W."/>
            <person name="Detter J.C."/>
            <person name="Han C."/>
            <person name="Tapia R."/>
            <person name="Land M."/>
            <person name="Hauser L."/>
            <person name="Kyrpides N."/>
            <person name="Ivanova N."/>
            <person name="Pagani I."/>
            <person name="Johnson E."/>
            <person name="Mukhopadhyay B."/>
            <person name="Anderson I."/>
            <person name="Woyke T."/>
        </authorList>
    </citation>
    <scope>NUCLEOTIDE SEQUENCE [LARGE SCALE GENOMIC DNA]</scope>
    <source>
        <strain evidence="1 2">6</strain>
    </source>
</reference>
<dbReference type="AlphaFoldDB" id="I5AXV2"/>
<proteinExistence type="predicted"/>